<proteinExistence type="predicted"/>
<dbReference type="Pfam" id="PF17881">
    <property type="entry name" value="TseB"/>
    <property type="match status" value="1"/>
</dbReference>
<accession>A0A0B7GQP3</accession>
<protein>
    <recommendedName>
        <fullName evidence="2">Cell wall elongation regulator TseB-like domain-containing protein</fullName>
    </recommendedName>
</protein>
<name>A0A0B7GQP3_STRSA</name>
<evidence type="ECO:0000313" key="3">
    <source>
        <dbReference type="EMBL" id="CEL90538.1"/>
    </source>
</evidence>
<dbReference type="RefSeq" id="WP_009659456.1">
    <property type="nucleotide sequence ID" value="NZ_CDMW01000001.1"/>
</dbReference>
<dbReference type="Gene3D" id="3.10.450.40">
    <property type="match status" value="1"/>
</dbReference>
<dbReference type="InterPro" id="IPR041401">
    <property type="entry name" value="TseB-like_dom"/>
</dbReference>
<keyword evidence="1" id="KW-0472">Membrane</keyword>
<dbReference type="InterPro" id="IPR046350">
    <property type="entry name" value="Cystatin_sf"/>
</dbReference>
<dbReference type="AlphaFoldDB" id="A0A0B7GQP3"/>
<feature type="transmembrane region" description="Helical" evidence="1">
    <location>
        <begin position="13"/>
        <end position="35"/>
    </location>
</feature>
<reference evidence="3 4" key="1">
    <citation type="submission" date="2015-01" db="EMBL/GenBank/DDBJ databases">
        <authorList>
            <person name="Pelicic Vladimir"/>
        </authorList>
    </citation>
    <scope>NUCLEOTIDE SEQUENCE [LARGE SCALE GENOMIC DNA]</scope>
    <source>
        <strain evidence="3 4">2908</strain>
    </source>
</reference>
<keyword evidence="1" id="KW-1133">Transmembrane helix</keyword>
<evidence type="ECO:0000259" key="2">
    <source>
        <dbReference type="Pfam" id="PF17881"/>
    </source>
</evidence>
<dbReference type="SUPFAM" id="SSF54403">
    <property type="entry name" value="Cystatin/monellin"/>
    <property type="match status" value="2"/>
</dbReference>
<evidence type="ECO:0000256" key="1">
    <source>
        <dbReference type="SAM" id="Phobius"/>
    </source>
</evidence>
<dbReference type="Proteomes" id="UP000183504">
    <property type="component" value="Unassembled WGS sequence"/>
</dbReference>
<feature type="domain" description="Cell wall elongation regulator TseB-like" evidence="2">
    <location>
        <begin position="51"/>
        <end position="91"/>
    </location>
</feature>
<dbReference type="EMBL" id="CDMW01000001">
    <property type="protein sequence ID" value="CEL90538.1"/>
    <property type="molecule type" value="Genomic_DNA"/>
</dbReference>
<keyword evidence="1" id="KW-0812">Transmembrane</keyword>
<sequence length="162" mass="18105">MKYKNRNKASFPIWQYLIGIFIVLSVLVFSFFAVLQVSMQPRQSAKEASSRLAKEYADLEKVDSFAIYNGQESYYSLLGKTSKGVKKAVLIAKDSNEIRVYRLDQGVSQAEAKSIAKENGAGTIDKVTMGYFQDQPIWEVKSGGTYYLIGFESGQLVSKEGL</sequence>
<gene>
    <name evidence="3" type="ORF">SSV_1241</name>
</gene>
<organism evidence="3 4">
    <name type="scientific">Streptococcus sanguinis</name>
    <dbReference type="NCBI Taxonomy" id="1305"/>
    <lineage>
        <taxon>Bacteria</taxon>
        <taxon>Bacillati</taxon>
        <taxon>Bacillota</taxon>
        <taxon>Bacilli</taxon>
        <taxon>Lactobacillales</taxon>
        <taxon>Streptococcaceae</taxon>
        <taxon>Streptococcus</taxon>
    </lineage>
</organism>
<evidence type="ECO:0000313" key="4">
    <source>
        <dbReference type="Proteomes" id="UP000183504"/>
    </source>
</evidence>